<proteinExistence type="predicted"/>
<sequence length="209" mass="23767">MSIRAGRVRLPGTGALAHMSGLRNRERGTGLGFESAPFCPSIKMCDVIHVRPPTPHGCAFLTADLCAMRKKVAAIPAIDRAAFFERRKTVMSDATTHARDCRAWEASFQADLRSRRIPLIREKLLSLGWGDELKVLGSQLDRLPLVAEPIELTESAWVVLQPSLEEYLAEVREREEKNNDDELRAEEKMRLKLSKALERQKRQHRKSRR</sequence>
<evidence type="ECO:0000313" key="3">
    <source>
        <dbReference type="Proteomes" id="UP000620124"/>
    </source>
</evidence>
<dbReference type="Proteomes" id="UP000620124">
    <property type="component" value="Unassembled WGS sequence"/>
</dbReference>
<evidence type="ECO:0000256" key="1">
    <source>
        <dbReference type="SAM" id="Coils"/>
    </source>
</evidence>
<organism evidence="2 3">
    <name type="scientific">Mycena venus</name>
    <dbReference type="NCBI Taxonomy" id="2733690"/>
    <lineage>
        <taxon>Eukaryota</taxon>
        <taxon>Fungi</taxon>
        <taxon>Dikarya</taxon>
        <taxon>Basidiomycota</taxon>
        <taxon>Agaricomycotina</taxon>
        <taxon>Agaricomycetes</taxon>
        <taxon>Agaricomycetidae</taxon>
        <taxon>Agaricales</taxon>
        <taxon>Marasmiineae</taxon>
        <taxon>Mycenaceae</taxon>
        <taxon>Mycena</taxon>
    </lineage>
</organism>
<feature type="coiled-coil region" evidence="1">
    <location>
        <begin position="164"/>
        <end position="203"/>
    </location>
</feature>
<dbReference type="EMBL" id="JACAZI010000024">
    <property type="protein sequence ID" value="KAF7335556.1"/>
    <property type="molecule type" value="Genomic_DNA"/>
</dbReference>
<name>A0A8H6X7K7_9AGAR</name>
<dbReference type="OrthoDB" id="2322499at2759"/>
<evidence type="ECO:0000313" key="2">
    <source>
        <dbReference type="EMBL" id="KAF7335556.1"/>
    </source>
</evidence>
<accession>A0A8H6X7K7</accession>
<gene>
    <name evidence="2" type="ORF">MVEN_02209600</name>
</gene>
<keyword evidence="3" id="KW-1185">Reference proteome</keyword>
<protein>
    <submittedName>
        <fullName evidence="2">Uncharacterized protein</fullName>
    </submittedName>
</protein>
<keyword evidence="1" id="KW-0175">Coiled coil</keyword>
<comment type="caution">
    <text evidence="2">The sequence shown here is derived from an EMBL/GenBank/DDBJ whole genome shotgun (WGS) entry which is preliminary data.</text>
</comment>
<dbReference type="AlphaFoldDB" id="A0A8H6X7K7"/>
<reference evidence="2" key="1">
    <citation type="submission" date="2020-05" db="EMBL/GenBank/DDBJ databases">
        <title>Mycena genomes resolve the evolution of fungal bioluminescence.</title>
        <authorList>
            <person name="Tsai I.J."/>
        </authorList>
    </citation>
    <scope>NUCLEOTIDE SEQUENCE</scope>
    <source>
        <strain evidence="2">CCC161011</strain>
    </source>
</reference>